<proteinExistence type="predicted"/>
<dbReference type="Proteomes" id="UP000245910">
    <property type="component" value="Chromosome III"/>
</dbReference>
<feature type="region of interest" description="Disordered" evidence="1">
    <location>
        <begin position="1"/>
        <end position="39"/>
    </location>
</feature>
<reference evidence="3" key="1">
    <citation type="submission" date="2014-10" db="EMBL/GenBank/DDBJ databases">
        <authorList>
            <person name="King R."/>
        </authorList>
    </citation>
    <scope>NUCLEOTIDE SEQUENCE [LARGE SCALE GENOMIC DNA]</scope>
    <source>
        <strain evidence="3">A3/5</strain>
    </source>
</reference>
<evidence type="ECO:0000256" key="1">
    <source>
        <dbReference type="SAM" id="MobiDB-lite"/>
    </source>
</evidence>
<feature type="region of interest" description="Disordered" evidence="1">
    <location>
        <begin position="52"/>
        <end position="75"/>
    </location>
</feature>
<accession>A0A2L2TXW6</accession>
<dbReference type="EMBL" id="LN649231">
    <property type="protein sequence ID" value="CEI69626.1"/>
    <property type="molecule type" value="Genomic_DNA"/>
</dbReference>
<evidence type="ECO:0000313" key="3">
    <source>
        <dbReference type="Proteomes" id="UP000245910"/>
    </source>
</evidence>
<dbReference type="AlphaFoldDB" id="A0A2L2TXW6"/>
<organism evidence="2 3">
    <name type="scientific">Fusarium venenatum</name>
    <dbReference type="NCBI Taxonomy" id="56646"/>
    <lineage>
        <taxon>Eukaryota</taxon>
        <taxon>Fungi</taxon>
        <taxon>Dikarya</taxon>
        <taxon>Ascomycota</taxon>
        <taxon>Pezizomycotina</taxon>
        <taxon>Sordariomycetes</taxon>
        <taxon>Hypocreomycetidae</taxon>
        <taxon>Hypocreales</taxon>
        <taxon>Nectriaceae</taxon>
        <taxon>Fusarium</taxon>
    </lineage>
</organism>
<name>A0A2L2TXW6_9HYPO</name>
<keyword evidence="3" id="KW-1185">Reference proteome</keyword>
<protein>
    <submittedName>
        <fullName evidence="2">Uncharacterized protein</fullName>
    </submittedName>
</protein>
<evidence type="ECO:0000313" key="2">
    <source>
        <dbReference type="EMBL" id="CEI69626.1"/>
    </source>
</evidence>
<sequence length="75" mass="8156">MNAVVPVSMDTPHGNAHLSSDQKRSFSKRRGAGWQGSRCPTRQQLKAMAISNWGSSQARDVRNPDPGVSTYGLTN</sequence>